<dbReference type="RefSeq" id="WP_126270237.1">
    <property type="nucleotide sequence ID" value="NZ_CP034463.1"/>
</dbReference>
<gene>
    <name evidence="2" type="ORF">EJC51_06975</name>
</gene>
<dbReference type="AlphaFoldDB" id="A0A3Q9BW58"/>
<name>A0A3Q9BW58_9ACTN</name>
<dbReference type="Pfam" id="PF13620">
    <property type="entry name" value="CarboxypepD_reg"/>
    <property type="match status" value="1"/>
</dbReference>
<reference evidence="2 3" key="1">
    <citation type="submission" date="2018-12" db="EMBL/GenBank/DDBJ databases">
        <authorList>
            <person name="Li K."/>
        </authorList>
    </citation>
    <scope>NUCLEOTIDE SEQUENCE [LARGE SCALE GENOMIC DNA]</scope>
    <source>
        <strain evidence="3">CR22</strain>
    </source>
</reference>
<protein>
    <submittedName>
        <fullName evidence="2">DUF4255 domain-containing protein</fullName>
    </submittedName>
</protein>
<dbReference type="InterPro" id="IPR008969">
    <property type="entry name" value="CarboxyPept-like_regulatory"/>
</dbReference>
<sequence length="292" mass="31867">MIEHIDRMLRDLLVARVDGLADKAQVRFEPPDENWRTFVGNLSGLALNVYLVELRENRQLRTNERARTQLAGITVSQLSSRRVDLHYLITAWSPATPNQAVEPTVDEHALLYRAAAVLLAAEPLVPAEIYGPGKLPVAFPPLLADATLPTSVLPADGFPKYAEFWGTMGGRQPWRPGIHLTVTVPVAPRVEEVGPLVTTQTLRTTVGGEALIRIGGTVLTADGTPIPGAWVRVETTSGDPVHTTRTTPEGRFVVDRLAAGRYRCRARVTGLGERIREFDVPGPAGGYDVTFD</sequence>
<proteinExistence type="predicted"/>
<organism evidence="2 3">
    <name type="scientific">Streptomyces aquilus</name>
    <dbReference type="NCBI Taxonomy" id="2548456"/>
    <lineage>
        <taxon>Bacteria</taxon>
        <taxon>Bacillati</taxon>
        <taxon>Actinomycetota</taxon>
        <taxon>Actinomycetes</taxon>
        <taxon>Kitasatosporales</taxon>
        <taxon>Streptomycetaceae</taxon>
        <taxon>Streptomyces</taxon>
    </lineage>
</organism>
<accession>A0A3Q9BW58</accession>
<feature type="domain" description="Pvc16 N-terminal" evidence="1">
    <location>
        <begin position="5"/>
        <end position="198"/>
    </location>
</feature>
<dbReference type="Gene3D" id="2.60.40.1120">
    <property type="entry name" value="Carboxypeptidase-like, regulatory domain"/>
    <property type="match status" value="1"/>
</dbReference>
<dbReference type="InterPro" id="IPR025351">
    <property type="entry name" value="Pvc16_N"/>
</dbReference>
<dbReference type="KEGG" id="saqu:EJC51_06975"/>
<dbReference type="Pfam" id="PF14065">
    <property type="entry name" value="Pvc16_N"/>
    <property type="match status" value="1"/>
</dbReference>
<evidence type="ECO:0000313" key="2">
    <source>
        <dbReference type="EMBL" id="AZP15869.1"/>
    </source>
</evidence>
<dbReference type="EMBL" id="CP034463">
    <property type="protein sequence ID" value="AZP15869.1"/>
    <property type="molecule type" value="Genomic_DNA"/>
</dbReference>
<dbReference type="SUPFAM" id="SSF49464">
    <property type="entry name" value="Carboxypeptidase regulatory domain-like"/>
    <property type="match status" value="1"/>
</dbReference>
<evidence type="ECO:0000259" key="1">
    <source>
        <dbReference type="Pfam" id="PF14065"/>
    </source>
</evidence>
<keyword evidence="3" id="KW-1185">Reference proteome</keyword>
<dbReference type="Proteomes" id="UP000280197">
    <property type="component" value="Chromosome"/>
</dbReference>
<evidence type="ECO:0000313" key="3">
    <source>
        <dbReference type="Proteomes" id="UP000280197"/>
    </source>
</evidence>